<comment type="caution">
    <text evidence="3">The sequence shown here is derived from an EMBL/GenBank/DDBJ whole genome shotgun (WGS) entry which is preliminary data.</text>
</comment>
<evidence type="ECO:0000313" key="3">
    <source>
        <dbReference type="EMBL" id="MBB4245800.1"/>
    </source>
</evidence>
<organism evidence="3 4">
    <name type="scientific">Rhodocyclus tenuis</name>
    <name type="common">Rhodospirillum tenue</name>
    <dbReference type="NCBI Taxonomy" id="1066"/>
    <lineage>
        <taxon>Bacteria</taxon>
        <taxon>Pseudomonadati</taxon>
        <taxon>Pseudomonadota</taxon>
        <taxon>Betaproteobacteria</taxon>
        <taxon>Rhodocyclales</taxon>
        <taxon>Rhodocyclaceae</taxon>
        <taxon>Rhodocyclus</taxon>
    </lineage>
</organism>
<evidence type="ECO:0000256" key="2">
    <source>
        <dbReference type="SAM" id="SignalP"/>
    </source>
</evidence>
<proteinExistence type="predicted"/>
<evidence type="ECO:0000256" key="1">
    <source>
        <dbReference type="SAM" id="MobiDB-lite"/>
    </source>
</evidence>
<accession>A0A840G459</accession>
<feature type="chain" id="PRO_5032465226" description="Outer membrane protein assembly factor BamE" evidence="2">
    <location>
        <begin position="21"/>
        <end position="218"/>
    </location>
</feature>
<feature type="compositionally biased region" description="Low complexity" evidence="1">
    <location>
        <begin position="52"/>
        <end position="64"/>
    </location>
</feature>
<sequence length="218" mass="23087">MNRSAASKWLSLPLFCGVLAISGCVSNEAKKTDVPEKTETSTATKPAPTPVAGSACKDSSAAKKSTGKKPAKGSAPQAPACAPEEAPAKTTSSGAYDLSKNKPVADSSKVEAGQGTRVKGINDWEGEITGIPAANSKFTRLKIGMPLQQVFDLIGQPTDQGAYITGKAFIPFYFGSDKSRWEAVYKGQGRLIFADQAGFGTAQYLIWIIHNSNEYGYR</sequence>
<keyword evidence="2" id="KW-0732">Signal</keyword>
<dbReference type="PROSITE" id="PS51257">
    <property type="entry name" value="PROKAR_LIPOPROTEIN"/>
    <property type="match status" value="1"/>
</dbReference>
<dbReference type="Proteomes" id="UP000587070">
    <property type="component" value="Unassembled WGS sequence"/>
</dbReference>
<feature type="compositionally biased region" description="Low complexity" evidence="1">
    <location>
        <begin position="75"/>
        <end position="85"/>
    </location>
</feature>
<protein>
    <recommendedName>
        <fullName evidence="5">Outer membrane protein assembly factor BamE</fullName>
    </recommendedName>
</protein>
<dbReference type="EMBL" id="JACIGE010000001">
    <property type="protein sequence ID" value="MBB4245800.1"/>
    <property type="molecule type" value="Genomic_DNA"/>
</dbReference>
<dbReference type="AlphaFoldDB" id="A0A840G459"/>
<feature type="region of interest" description="Disordered" evidence="1">
    <location>
        <begin position="28"/>
        <end position="114"/>
    </location>
</feature>
<evidence type="ECO:0008006" key="5">
    <source>
        <dbReference type="Google" id="ProtNLM"/>
    </source>
</evidence>
<feature type="compositionally biased region" description="Basic and acidic residues" evidence="1">
    <location>
        <begin position="28"/>
        <end position="39"/>
    </location>
</feature>
<keyword evidence="4" id="KW-1185">Reference proteome</keyword>
<reference evidence="3 4" key="1">
    <citation type="submission" date="2020-08" db="EMBL/GenBank/DDBJ databases">
        <title>Genome sequencing of Purple Non-Sulfur Bacteria from various extreme environments.</title>
        <authorList>
            <person name="Mayer M."/>
        </authorList>
    </citation>
    <scope>NUCLEOTIDE SEQUENCE [LARGE SCALE GENOMIC DNA]</scope>
    <source>
        <strain evidence="3 4">2761</strain>
    </source>
</reference>
<dbReference type="RefSeq" id="WP_228273744.1">
    <property type="nucleotide sequence ID" value="NZ_JACIGE010000001.1"/>
</dbReference>
<evidence type="ECO:0000313" key="4">
    <source>
        <dbReference type="Proteomes" id="UP000587070"/>
    </source>
</evidence>
<gene>
    <name evidence="3" type="ORF">GGD90_000149</name>
</gene>
<feature type="signal peptide" evidence="2">
    <location>
        <begin position="1"/>
        <end position="20"/>
    </location>
</feature>
<name>A0A840G459_RHOTE</name>